<sequence length="587" mass="66713">MSLLLETSAGYVDSEYSDYEQGHPLSTIRKSSPKFGSDNLRWSINRKVPEATFSGQRSDLTRPIRRLGHIDFDKYDTYCQSSNSVLHGPDLAISDDIDIDTYEKDDNSECAPTGSCKTDVLGNEFKWWCDEQEVSDFSISNTCEDVTPIKLNLDHPEMEKKVLGALQSTQYDDHHQMSDRTRCGSGSSDGSDYNDLLSVSTATKSPRLVSEEHEEWSSFMKPADNDEEVETLRQQILQRLGFKLDGVKIHKTVSKKDAPRCNAAVQTSDDTVTTKYSEYELKWLRDVNEILVAKLIEIMNSGKLMAYKTEQNFIETLQSHLARSQNEIDRLLNMQPEPDNASDDKQELLEEISLLKDDNDKLRKEVESLRAQLLEVTASGDLSDRAKVLEKKLQEEKTSKKVLMDDFTKTLGYMRMMKDRLKTLSHEKGDRKLPAQDEKVEVAPSKRLDAEKNRKHVRDTALKGCIKRSNTTACTPSKPDRVKFAETSDVYYLPKRSNSELGPFVADTNKQLPILPCKIGPTEPKNTAQESCGLFNFFKNIKQTFTSPSKPNGPRVNVLKVPTNQRSQTQQQLDMYKKHLVSRGLHM</sequence>
<accession>A0AAD9GHV6</accession>
<evidence type="ECO:0000256" key="1">
    <source>
        <dbReference type="SAM" id="Coils"/>
    </source>
</evidence>
<feature type="coiled-coil region" evidence="1">
    <location>
        <begin position="314"/>
        <end position="406"/>
    </location>
</feature>
<comment type="caution">
    <text evidence="3">The sequence shown here is derived from an EMBL/GenBank/DDBJ whole genome shotgun (WGS) entry which is preliminary data.</text>
</comment>
<keyword evidence="4" id="KW-1185">Reference proteome</keyword>
<dbReference type="EMBL" id="JAHBMH010000024">
    <property type="protein sequence ID" value="KAK1938712.1"/>
    <property type="molecule type" value="Genomic_DNA"/>
</dbReference>
<evidence type="ECO:0000313" key="4">
    <source>
        <dbReference type="Proteomes" id="UP001195914"/>
    </source>
</evidence>
<keyword evidence="1" id="KW-0175">Coiled coil</keyword>
<protein>
    <submittedName>
        <fullName evidence="3">Uncharacterized protein</fullName>
    </submittedName>
</protein>
<organism evidence="3 4">
    <name type="scientific">Babesia divergens</name>
    <dbReference type="NCBI Taxonomy" id="32595"/>
    <lineage>
        <taxon>Eukaryota</taxon>
        <taxon>Sar</taxon>
        <taxon>Alveolata</taxon>
        <taxon>Apicomplexa</taxon>
        <taxon>Aconoidasida</taxon>
        <taxon>Piroplasmida</taxon>
        <taxon>Babesiidae</taxon>
        <taxon>Babesia</taxon>
    </lineage>
</organism>
<feature type="compositionally biased region" description="Basic and acidic residues" evidence="2">
    <location>
        <begin position="171"/>
        <end position="182"/>
    </location>
</feature>
<reference evidence="3" key="1">
    <citation type="journal article" date="2014" name="Nucleic Acids Res.">
        <title>The evolutionary dynamics of variant antigen genes in Babesia reveal a history of genomic innovation underlying host-parasite interaction.</title>
        <authorList>
            <person name="Jackson A.P."/>
            <person name="Otto T.D."/>
            <person name="Darby A."/>
            <person name="Ramaprasad A."/>
            <person name="Xia D."/>
            <person name="Echaide I.E."/>
            <person name="Farber M."/>
            <person name="Gahlot S."/>
            <person name="Gamble J."/>
            <person name="Gupta D."/>
            <person name="Gupta Y."/>
            <person name="Jackson L."/>
            <person name="Malandrin L."/>
            <person name="Malas T.B."/>
            <person name="Moussa E."/>
            <person name="Nair M."/>
            <person name="Reid A.J."/>
            <person name="Sanders M."/>
            <person name="Sharma J."/>
            <person name="Tracey A."/>
            <person name="Quail M.A."/>
            <person name="Weir W."/>
            <person name="Wastling J.M."/>
            <person name="Hall N."/>
            <person name="Willadsen P."/>
            <person name="Lingelbach K."/>
            <person name="Shiels B."/>
            <person name="Tait A."/>
            <person name="Berriman M."/>
            <person name="Allred D.R."/>
            <person name="Pain A."/>
        </authorList>
    </citation>
    <scope>NUCLEOTIDE SEQUENCE</scope>
    <source>
        <strain evidence="3">1802A</strain>
    </source>
</reference>
<evidence type="ECO:0000256" key="2">
    <source>
        <dbReference type="SAM" id="MobiDB-lite"/>
    </source>
</evidence>
<evidence type="ECO:0000313" key="3">
    <source>
        <dbReference type="EMBL" id="KAK1938712.1"/>
    </source>
</evidence>
<name>A0AAD9GHV6_BABDI</name>
<gene>
    <name evidence="3" type="ORF">X943_003702</name>
</gene>
<reference evidence="3" key="2">
    <citation type="submission" date="2021-05" db="EMBL/GenBank/DDBJ databases">
        <authorList>
            <person name="Pain A."/>
        </authorList>
    </citation>
    <scope>NUCLEOTIDE SEQUENCE</scope>
    <source>
        <strain evidence="3">1802A</strain>
    </source>
</reference>
<feature type="region of interest" description="Disordered" evidence="2">
    <location>
        <begin position="169"/>
        <end position="190"/>
    </location>
</feature>
<dbReference type="Proteomes" id="UP001195914">
    <property type="component" value="Unassembled WGS sequence"/>
</dbReference>
<proteinExistence type="predicted"/>
<dbReference type="AlphaFoldDB" id="A0AAD9GHV6"/>